<dbReference type="InterPro" id="IPR048667">
    <property type="entry name" value="Imm5-like"/>
</dbReference>
<evidence type="ECO:0000313" key="2">
    <source>
        <dbReference type="EMBL" id="POH62994.1"/>
    </source>
</evidence>
<name>A0A2S3ZBK1_9MICO</name>
<dbReference type="GO" id="GO:0004527">
    <property type="term" value="F:exonuclease activity"/>
    <property type="evidence" value="ECO:0007669"/>
    <property type="project" value="UniProtKB-KW"/>
</dbReference>
<dbReference type="Proteomes" id="UP000237340">
    <property type="component" value="Unassembled WGS sequence"/>
</dbReference>
<dbReference type="RefSeq" id="WP_103461412.1">
    <property type="nucleotide sequence ID" value="NZ_PPXD01000024.1"/>
</dbReference>
<keyword evidence="3" id="KW-1185">Reference proteome</keyword>
<proteinExistence type="predicted"/>
<accession>A0A2S3ZBK1</accession>
<feature type="domain" description="Imm-5-like" evidence="1">
    <location>
        <begin position="12"/>
        <end position="96"/>
    </location>
</feature>
<protein>
    <submittedName>
        <fullName evidence="2">Exonuclease SbcC</fullName>
    </submittedName>
</protein>
<keyword evidence="2" id="KW-0269">Exonuclease</keyword>
<evidence type="ECO:0000313" key="3">
    <source>
        <dbReference type="Proteomes" id="UP000237340"/>
    </source>
</evidence>
<keyword evidence="2" id="KW-0378">Hydrolase</keyword>
<comment type="caution">
    <text evidence="2">The sequence shown here is derived from an EMBL/GenBank/DDBJ whole genome shotgun (WGS) entry which is preliminary data.</text>
</comment>
<organism evidence="2 3">
    <name type="scientific">Cryobacterium zongtaii</name>
    <dbReference type="NCBI Taxonomy" id="1259217"/>
    <lineage>
        <taxon>Bacteria</taxon>
        <taxon>Bacillati</taxon>
        <taxon>Actinomycetota</taxon>
        <taxon>Actinomycetes</taxon>
        <taxon>Micrococcales</taxon>
        <taxon>Microbacteriaceae</taxon>
        <taxon>Cryobacterium</taxon>
    </lineage>
</organism>
<sequence>MGTGDFDLTMDELRAVVRFATDCAQALLPDFEAAAPNDSRPRDAIDAARLFAGGAPRSNLQRTAAFASHRAAKSVSEETAQLAALACGDAAAAAYLHPIAKASQVGHILRAAACAVRVAELRTGITDSDGVRSLADRAISPLPEILRRYPSAPSGSSRVTQLMSELDSAIRTRN</sequence>
<reference evidence="2 3" key="1">
    <citation type="submission" date="2018-01" db="EMBL/GenBank/DDBJ databases">
        <title>Cryobacterium sp. nov., from glaciers in China.</title>
        <authorList>
            <person name="Liu Q."/>
            <person name="Xin Y.-H."/>
        </authorList>
    </citation>
    <scope>NUCLEOTIDE SEQUENCE [LARGE SCALE GENOMIC DNA]</scope>
    <source>
        <strain evidence="2 3">TMN-42</strain>
    </source>
</reference>
<evidence type="ECO:0000259" key="1">
    <source>
        <dbReference type="Pfam" id="PF21805"/>
    </source>
</evidence>
<dbReference type="AlphaFoldDB" id="A0A2S3ZBK1"/>
<gene>
    <name evidence="2" type="ORF">C3B61_15055</name>
</gene>
<dbReference type="EMBL" id="PPXD01000024">
    <property type="protein sequence ID" value="POH62994.1"/>
    <property type="molecule type" value="Genomic_DNA"/>
</dbReference>
<dbReference type="Pfam" id="PF21805">
    <property type="entry name" value="Imm5_like"/>
    <property type="match status" value="1"/>
</dbReference>
<keyword evidence="2" id="KW-0540">Nuclease</keyword>